<keyword evidence="2" id="KW-0547">Nucleotide-binding</keyword>
<dbReference type="PANTHER" id="PTHR30258">
    <property type="entry name" value="TYPE II SECRETION SYSTEM PROTEIN GSPE-RELATED"/>
    <property type="match status" value="1"/>
</dbReference>
<dbReference type="Pfam" id="PF05157">
    <property type="entry name" value="MshEN"/>
    <property type="match status" value="1"/>
</dbReference>
<protein>
    <submittedName>
        <fullName evidence="6">GspE/PulE family protein</fullName>
    </submittedName>
</protein>
<dbReference type="InterPro" id="IPR037257">
    <property type="entry name" value="T2SS_E_N_sf"/>
</dbReference>
<keyword evidence="3" id="KW-0067">ATP-binding</keyword>
<dbReference type="Gene3D" id="3.40.50.300">
    <property type="entry name" value="P-loop containing nucleotide triphosphate hydrolases"/>
    <property type="match status" value="1"/>
</dbReference>
<dbReference type="InterPro" id="IPR027417">
    <property type="entry name" value="P-loop_NTPase"/>
</dbReference>
<dbReference type="Pfam" id="PF00437">
    <property type="entry name" value="T2SSE"/>
    <property type="match status" value="1"/>
</dbReference>
<evidence type="ECO:0000256" key="1">
    <source>
        <dbReference type="ARBA" id="ARBA00006611"/>
    </source>
</evidence>
<evidence type="ECO:0000256" key="2">
    <source>
        <dbReference type="ARBA" id="ARBA00022741"/>
    </source>
</evidence>
<comment type="similarity">
    <text evidence="1">Belongs to the GSP E family.</text>
</comment>
<feature type="domain" description="Bacterial type II secretion system protein E" evidence="4">
    <location>
        <begin position="614"/>
        <end position="628"/>
    </location>
</feature>
<dbReference type="CDD" id="cd01129">
    <property type="entry name" value="PulE-GspE-like"/>
    <property type="match status" value="1"/>
</dbReference>
<dbReference type="RefSeq" id="WP_084544667.1">
    <property type="nucleotide sequence ID" value="NZ_AXWS01000007.1"/>
</dbReference>
<evidence type="ECO:0000259" key="4">
    <source>
        <dbReference type="PROSITE" id="PS00662"/>
    </source>
</evidence>
<dbReference type="GO" id="GO:0005524">
    <property type="term" value="F:ATP binding"/>
    <property type="evidence" value="ECO:0007669"/>
    <property type="project" value="UniProtKB-KW"/>
</dbReference>
<dbReference type="SUPFAM" id="SSF52540">
    <property type="entry name" value="P-loop containing nucleoside triphosphate hydrolases"/>
    <property type="match status" value="1"/>
</dbReference>
<reference evidence="6" key="2">
    <citation type="submission" date="2025-08" db="UniProtKB">
        <authorList>
            <consortium name="RefSeq"/>
        </authorList>
    </citation>
    <scope>IDENTIFICATION</scope>
</reference>
<dbReference type="GO" id="GO:0016887">
    <property type="term" value="F:ATP hydrolysis activity"/>
    <property type="evidence" value="ECO:0007669"/>
    <property type="project" value="TreeGrafter"/>
</dbReference>
<dbReference type="Proteomes" id="UP000675920">
    <property type="component" value="Unplaced"/>
</dbReference>
<keyword evidence="5" id="KW-1185">Reference proteome</keyword>
<dbReference type="Gene3D" id="3.30.450.90">
    <property type="match status" value="1"/>
</dbReference>
<evidence type="ECO:0000256" key="3">
    <source>
        <dbReference type="ARBA" id="ARBA00022840"/>
    </source>
</evidence>
<dbReference type="GO" id="GO:0005886">
    <property type="term" value="C:plasma membrane"/>
    <property type="evidence" value="ECO:0007669"/>
    <property type="project" value="TreeGrafter"/>
</dbReference>
<dbReference type="AlphaFoldDB" id="A0A9U5FZQ3"/>
<name>A0A9U5FZQ3_9BURK</name>
<sequence>MGAPDSNDRLAGLDTLDWPGLTGVSLAEGDPRACRLDMLRGSHVEGRLVRFAPGADTLLFEPDALGKPLAMKLALLRAVRLTTPLHAQPGRHLPPLRDYRVIYTDDTSEQGQVFATVDTAGGAFLYIASDDGLMRSFIPHASVLRWELDPRRAPLALAREDAAGAGRTPAPAAFPAAAGLGLVPRDAPTEDPTATVPGLQHTINLRIASADKLWREIDSQSTLPVMRIGDLLLEHGRITETDLAAALKRQKQQGGPLGRALLDLGAVDEDTLNAALGTKLGMPTVDLDAFPLDPAAALLVPAAVARRLRALPIAERNGLLVVAVDDPARGHVADELKFSTQRKVVTVLATPEALDAGLARGYRDPGDDDHGGMVEYEPGDVTALAERLAAEGVADGIEIEDVQVSESDNALTRLVNTMILDAHQQGVSDIHIETYPGKAKTRIRFRKDGDMQPYLELPATYRRAVIARIKIMASLDISERRKPQDGKIDFSRHAPVKLELRVATIPTNNGLEDVVMRLLASSKPVPLAKLGLSQRNRVEIEKIAQRPYGLFLVCGPTGSGKTTTLHSCLAHMNTPDRKIWTAEDPVEITQAGLRQVQVNPKIGWTFADALRAFLRADPDVIMIGEMRDQETSRIAVEASLTGHLVLSTLHTNSAAESVVRLLDMGLDPFNFADALLGVLAQRLVRRLCEKCREPHELDGDEINALLDEYSTQIPEAARPSRDEMLRKGIAMFGNERGRLQLWHAPGCKHCGGTGYKGRAGIHELLVADRAVKRLIQTGGRVEQILDAGVGAGMRTLRQDGIQKALMGVTDMHEVRAASNL</sequence>
<dbReference type="InterPro" id="IPR007831">
    <property type="entry name" value="T2SS_GspE_N"/>
</dbReference>
<dbReference type="SUPFAM" id="SSF160246">
    <property type="entry name" value="EspE N-terminal domain-like"/>
    <property type="match status" value="1"/>
</dbReference>
<reference evidence="6" key="1">
    <citation type="journal article" date="2001" name="Proc. Natl. Acad. Sci. U.S.A.">
        <title>Phylogeny of genes for secretion NTPases: identification of the widespread tadA subfamily and development of a diagnostic key for gene classification.</title>
        <authorList>
            <person name="Planet P.J."/>
            <person name="Kachlany S.C."/>
            <person name="DeSalle R."/>
            <person name="Figurski D.H."/>
        </authorList>
    </citation>
    <scope>NUCLEOTIDE SEQUENCE</scope>
</reference>
<dbReference type="PROSITE" id="PS00662">
    <property type="entry name" value="T2SP_E"/>
    <property type="match status" value="1"/>
</dbReference>
<proteinExistence type="inferred from homology"/>
<accession>A0A9U5FZQ3</accession>
<evidence type="ECO:0000313" key="5">
    <source>
        <dbReference type="Proteomes" id="UP000675920"/>
    </source>
</evidence>
<dbReference type="InterPro" id="IPR001482">
    <property type="entry name" value="T2SS/T4SS_dom"/>
</dbReference>
<dbReference type="Gene3D" id="3.30.300.160">
    <property type="entry name" value="Type II secretion system, protein E, N-terminal domain"/>
    <property type="match status" value="1"/>
</dbReference>
<organism evidence="5 6">
    <name type="scientific">Derxia gummosa DSM 723</name>
    <dbReference type="NCBI Taxonomy" id="1121388"/>
    <lineage>
        <taxon>Bacteria</taxon>
        <taxon>Pseudomonadati</taxon>
        <taxon>Pseudomonadota</taxon>
        <taxon>Betaproteobacteria</taxon>
        <taxon>Burkholderiales</taxon>
        <taxon>Alcaligenaceae</taxon>
        <taxon>Derxia</taxon>
    </lineage>
</organism>
<dbReference type="PANTHER" id="PTHR30258:SF1">
    <property type="entry name" value="PROTEIN TRANSPORT PROTEIN HOFB HOMOLOG"/>
    <property type="match status" value="1"/>
</dbReference>
<evidence type="ECO:0000313" key="6">
    <source>
        <dbReference type="RefSeq" id="WP_084544667.1"/>
    </source>
</evidence>